<dbReference type="EMBL" id="FRCS01000005">
    <property type="protein sequence ID" value="SHN34061.1"/>
    <property type="molecule type" value="Genomic_DNA"/>
</dbReference>
<keyword evidence="3" id="KW-1185">Reference proteome</keyword>
<protein>
    <submittedName>
        <fullName evidence="2">Helix-turn-helix domain-containing protein</fullName>
    </submittedName>
</protein>
<dbReference type="RefSeq" id="WP_073258815.1">
    <property type="nucleotide sequence ID" value="NZ_FRCS01000005.1"/>
</dbReference>
<reference evidence="2 3" key="1">
    <citation type="submission" date="2016-11" db="EMBL/GenBank/DDBJ databases">
        <authorList>
            <person name="Jaros S."/>
            <person name="Januszkiewicz K."/>
            <person name="Wedrychowicz H."/>
        </authorList>
    </citation>
    <scope>NUCLEOTIDE SEQUENCE [LARGE SCALE GENOMIC DNA]</scope>
    <source>
        <strain evidence="2 3">DSM 46144</strain>
    </source>
</reference>
<sequence length="63" mass="7347">MTPVIPIIDRLWSVTDTSTYLGVPVGTLYQWHHRRIGPPAYKVGRRLKYDPAEVRSWLRQQVA</sequence>
<organism evidence="2 3">
    <name type="scientific">Cryptosporangium aurantiacum</name>
    <dbReference type="NCBI Taxonomy" id="134849"/>
    <lineage>
        <taxon>Bacteria</taxon>
        <taxon>Bacillati</taxon>
        <taxon>Actinomycetota</taxon>
        <taxon>Actinomycetes</taxon>
        <taxon>Cryptosporangiales</taxon>
        <taxon>Cryptosporangiaceae</taxon>
        <taxon>Cryptosporangium</taxon>
    </lineage>
</organism>
<gene>
    <name evidence="2" type="ORF">SAMN05443668_105215</name>
</gene>
<name>A0A1M7QR02_9ACTN</name>
<dbReference type="STRING" id="134849.SAMN05443668_105215"/>
<dbReference type="Pfam" id="PF12728">
    <property type="entry name" value="HTH_17"/>
    <property type="match status" value="1"/>
</dbReference>
<accession>A0A1M7QR02</accession>
<evidence type="ECO:0000313" key="2">
    <source>
        <dbReference type="EMBL" id="SHN34061.1"/>
    </source>
</evidence>
<dbReference type="AlphaFoldDB" id="A0A1M7QR02"/>
<evidence type="ECO:0000259" key="1">
    <source>
        <dbReference type="Pfam" id="PF12728"/>
    </source>
</evidence>
<dbReference type="SUPFAM" id="SSF46955">
    <property type="entry name" value="Putative DNA-binding domain"/>
    <property type="match status" value="1"/>
</dbReference>
<evidence type="ECO:0000313" key="3">
    <source>
        <dbReference type="Proteomes" id="UP000184440"/>
    </source>
</evidence>
<dbReference type="InterPro" id="IPR036388">
    <property type="entry name" value="WH-like_DNA-bd_sf"/>
</dbReference>
<dbReference type="InterPro" id="IPR041657">
    <property type="entry name" value="HTH_17"/>
</dbReference>
<dbReference type="InterPro" id="IPR009061">
    <property type="entry name" value="DNA-bd_dom_put_sf"/>
</dbReference>
<dbReference type="OrthoDB" id="5524782at2"/>
<dbReference type="Proteomes" id="UP000184440">
    <property type="component" value="Unassembled WGS sequence"/>
</dbReference>
<feature type="domain" description="Helix-turn-helix" evidence="1">
    <location>
        <begin position="13"/>
        <end position="61"/>
    </location>
</feature>
<proteinExistence type="predicted"/>
<dbReference type="Gene3D" id="1.10.10.10">
    <property type="entry name" value="Winged helix-like DNA-binding domain superfamily/Winged helix DNA-binding domain"/>
    <property type="match status" value="1"/>
</dbReference>